<dbReference type="EMBL" id="UYRU01053507">
    <property type="protein sequence ID" value="VDN12278.1"/>
    <property type="molecule type" value="Genomic_DNA"/>
</dbReference>
<proteinExistence type="predicted"/>
<accession>A0A3P7LQM0</accession>
<organism evidence="2 3">
    <name type="scientific">Dibothriocephalus latus</name>
    <name type="common">Fish tapeworm</name>
    <name type="synonym">Diphyllobothrium latum</name>
    <dbReference type="NCBI Taxonomy" id="60516"/>
    <lineage>
        <taxon>Eukaryota</taxon>
        <taxon>Metazoa</taxon>
        <taxon>Spiralia</taxon>
        <taxon>Lophotrochozoa</taxon>
        <taxon>Platyhelminthes</taxon>
        <taxon>Cestoda</taxon>
        <taxon>Eucestoda</taxon>
        <taxon>Diphyllobothriidea</taxon>
        <taxon>Diphyllobothriidae</taxon>
        <taxon>Dibothriocephalus</taxon>
    </lineage>
</organism>
<gene>
    <name evidence="2" type="ORF">DILT_LOCUS8109</name>
</gene>
<reference evidence="2 3" key="1">
    <citation type="submission" date="2018-11" db="EMBL/GenBank/DDBJ databases">
        <authorList>
            <consortium name="Pathogen Informatics"/>
        </authorList>
    </citation>
    <scope>NUCLEOTIDE SEQUENCE [LARGE SCALE GENOMIC DNA]</scope>
</reference>
<dbReference type="OrthoDB" id="271273at2759"/>
<protein>
    <submittedName>
        <fullName evidence="2">Uncharacterized protein</fullName>
    </submittedName>
</protein>
<keyword evidence="3" id="KW-1185">Reference proteome</keyword>
<sequence length="454" mass="48624">MGQILSNTARLFQRPSSSAFSGRDSSLRDWILTHCQFLHSRILSVPTTTNSTNPNTLAAKAGRCSPNQSRRSPHICLPPPGRPTDLFPELESIRQQLLAPNDCLAWATGLRRLAAILTPGVGGGGVTEQSVQEIPSPFEMQHSGLLRGLLEYLTSSSDRKLRIYLLLMTFVGSRYTDNLHLRNISDNPKMLTALSKLSAHSPSEPPVSPFSALVSCLLVYLHQQEHFQVLTGPSLSPSTPNAESTSSSRAEEAISRMKSIFIGGSQQNCDSRSMDHEASGGSVAANGGHRNRRTLKSTAAASASKSAGRTSSNQRDRHPIRRWSSFVPGFLKLDLVYCRSSPSNGVSSSGVDSNMAQSSRSTATASPDSAAEALVKGTAWETPPSSIPLHVNALVTVQSLKQLLTQRIFLASLVSSCSSGTRVSEATANLSSSIPTAVIPPPHPLAFLQKHGTP</sequence>
<feature type="compositionally biased region" description="Polar residues" evidence="1">
    <location>
        <begin position="355"/>
        <end position="367"/>
    </location>
</feature>
<feature type="region of interest" description="Disordered" evidence="1">
    <location>
        <begin position="342"/>
        <end position="370"/>
    </location>
</feature>
<evidence type="ECO:0000256" key="1">
    <source>
        <dbReference type="SAM" id="MobiDB-lite"/>
    </source>
</evidence>
<feature type="compositionally biased region" description="Polar residues" evidence="1">
    <location>
        <begin position="231"/>
        <end position="241"/>
    </location>
</feature>
<feature type="compositionally biased region" description="Low complexity" evidence="1">
    <location>
        <begin position="342"/>
        <end position="354"/>
    </location>
</feature>
<feature type="compositionally biased region" description="Low complexity" evidence="1">
    <location>
        <begin position="296"/>
        <end position="312"/>
    </location>
</feature>
<feature type="non-terminal residue" evidence="2">
    <location>
        <position position="454"/>
    </location>
</feature>
<dbReference type="AlphaFoldDB" id="A0A3P7LQM0"/>
<evidence type="ECO:0000313" key="2">
    <source>
        <dbReference type="EMBL" id="VDN12278.1"/>
    </source>
</evidence>
<name>A0A3P7LQM0_DIBLA</name>
<evidence type="ECO:0000313" key="3">
    <source>
        <dbReference type="Proteomes" id="UP000281553"/>
    </source>
</evidence>
<feature type="region of interest" description="Disordered" evidence="1">
    <location>
        <begin position="231"/>
        <end position="250"/>
    </location>
</feature>
<dbReference type="Proteomes" id="UP000281553">
    <property type="component" value="Unassembled WGS sequence"/>
</dbReference>
<feature type="region of interest" description="Disordered" evidence="1">
    <location>
        <begin position="265"/>
        <end position="319"/>
    </location>
</feature>